<comment type="similarity">
    <text evidence="2">Belongs to the pyridoxal phosphate-binding protein YggS/PROSC family.</text>
</comment>
<dbReference type="FunFam" id="3.20.20.10:FF:000007">
    <property type="entry name" value="Pyridoxal phosphate homeostasis protein"/>
    <property type="match status" value="1"/>
</dbReference>
<sequence length="429" mass="47386">MEVVVAANLKKVLQRISAAYEVTEVSRKTRMPRLVAVSKTKPVEAIITAYENGQRHFGENYVKELLTKSNDESIVTKCPDIKWHLIGPLQRNKVNKLLRAVNNLYMIETIQSTAIAETLNEALIKAGSLENVLKVMVQVNTSGEEQKSGIKPDEAETVCNFITTSCPTLELTGLMTIGSYEQSTSNDAAPNADFETLFNVRERVCKAKNWPLTRLELSMGMSHDFEKAVQMGSTNVRVGSLIFGSRNGMDACSESVPYEKYVVPSLKGLKIGESKSADFSGDIPSLTVGVVHSADGSAYIESGKTKVLCTVFGPQEITRDASVSTEDPVNIGTVMVRVNYAPFSLRTRIKRNKREQETLEEQILRQLLSDTLLSAICLEKYPRSQIDVIITVIEDVGNGSSTRVSNVLHFSWASFSSCNLDHMLFWSVG</sequence>
<dbReference type="InterPro" id="IPR001608">
    <property type="entry name" value="Ala_racemase_N"/>
</dbReference>
<name>A0A183IDX7_9BILA</name>
<dbReference type="CDD" id="cd06822">
    <property type="entry name" value="PLPDE_III_YBL036c_euk"/>
    <property type="match status" value="1"/>
</dbReference>
<feature type="domain" description="Exoribonuclease phosphorolytic" evidence="3">
    <location>
        <begin position="286"/>
        <end position="401"/>
    </location>
</feature>
<evidence type="ECO:0000256" key="2">
    <source>
        <dbReference type="HAMAP-Rule" id="MF_03225"/>
    </source>
</evidence>
<dbReference type="SUPFAM" id="SSF51419">
    <property type="entry name" value="PLP-binding barrel"/>
    <property type="match status" value="1"/>
</dbReference>
<dbReference type="InterPro" id="IPR011078">
    <property type="entry name" value="PyrdxlP_homeostasis"/>
</dbReference>
<accession>A0A183IDX7</accession>
<dbReference type="WBParaSite" id="SBAD_0000190901-mRNA-1">
    <property type="protein sequence ID" value="SBAD_0000190901-mRNA-1"/>
    <property type="gene ID" value="SBAD_0000190901"/>
</dbReference>
<dbReference type="InterPro" id="IPR020568">
    <property type="entry name" value="Ribosomal_Su5_D2-typ_SF"/>
</dbReference>
<proteinExistence type="inferred from homology"/>
<reference evidence="7" key="1">
    <citation type="submission" date="2016-06" db="UniProtKB">
        <authorList>
            <consortium name="WormBaseParasite"/>
        </authorList>
    </citation>
    <scope>IDENTIFICATION</scope>
</reference>
<dbReference type="Pfam" id="PF01138">
    <property type="entry name" value="RNase_PH"/>
    <property type="match status" value="1"/>
</dbReference>
<dbReference type="HAMAP" id="MF_02087">
    <property type="entry name" value="PLP_homeostasis"/>
    <property type="match status" value="1"/>
</dbReference>
<evidence type="ECO:0000313" key="6">
    <source>
        <dbReference type="Proteomes" id="UP000270296"/>
    </source>
</evidence>
<keyword evidence="6" id="KW-1185">Reference proteome</keyword>
<gene>
    <name evidence="5" type="ORF">SBAD_LOCUS1821</name>
</gene>
<protein>
    <recommendedName>
        <fullName evidence="2">Pyridoxal phosphate homeostasis protein</fullName>
        <shortName evidence="2">PLP homeostasis protein</shortName>
    </recommendedName>
</protein>
<dbReference type="InterPro" id="IPR027408">
    <property type="entry name" value="PNPase/RNase_PH_dom_sf"/>
</dbReference>
<dbReference type="EMBL" id="UZAM01006966">
    <property type="protein sequence ID" value="VDO95592.1"/>
    <property type="molecule type" value="Genomic_DNA"/>
</dbReference>
<dbReference type="SUPFAM" id="SSF54211">
    <property type="entry name" value="Ribosomal protein S5 domain 2-like"/>
    <property type="match status" value="1"/>
</dbReference>
<evidence type="ECO:0000256" key="1">
    <source>
        <dbReference type="ARBA" id="ARBA00022898"/>
    </source>
</evidence>
<dbReference type="NCBIfam" id="TIGR00044">
    <property type="entry name" value="YggS family pyridoxal phosphate-dependent enzyme"/>
    <property type="match status" value="1"/>
</dbReference>
<keyword evidence="1 2" id="KW-0663">Pyridoxal phosphate</keyword>
<evidence type="ECO:0000259" key="4">
    <source>
        <dbReference type="Pfam" id="PF01168"/>
    </source>
</evidence>
<evidence type="ECO:0000259" key="3">
    <source>
        <dbReference type="Pfam" id="PF01138"/>
    </source>
</evidence>
<feature type="modified residue" description="N6-(pyridoxal phosphate)lysine" evidence="2">
    <location>
        <position position="39"/>
    </location>
</feature>
<reference evidence="5 6" key="2">
    <citation type="submission" date="2018-11" db="EMBL/GenBank/DDBJ databases">
        <authorList>
            <consortium name="Pathogen Informatics"/>
        </authorList>
    </citation>
    <scope>NUCLEOTIDE SEQUENCE [LARGE SCALE GENOMIC DNA]</scope>
</reference>
<dbReference type="Pfam" id="PF01168">
    <property type="entry name" value="Ala_racemase_N"/>
    <property type="match status" value="1"/>
</dbReference>
<organism evidence="7">
    <name type="scientific">Soboliphyme baturini</name>
    <dbReference type="NCBI Taxonomy" id="241478"/>
    <lineage>
        <taxon>Eukaryota</taxon>
        <taxon>Metazoa</taxon>
        <taxon>Ecdysozoa</taxon>
        <taxon>Nematoda</taxon>
        <taxon>Enoplea</taxon>
        <taxon>Dorylaimia</taxon>
        <taxon>Dioctophymatida</taxon>
        <taxon>Dioctophymatoidea</taxon>
        <taxon>Soboliphymatidae</taxon>
        <taxon>Soboliphyme</taxon>
    </lineage>
</organism>
<evidence type="ECO:0000313" key="5">
    <source>
        <dbReference type="EMBL" id="VDO95592.1"/>
    </source>
</evidence>
<dbReference type="PANTHER" id="PTHR10146:SF14">
    <property type="entry name" value="PYRIDOXAL PHOSPHATE HOMEOSTASIS PROTEIN"/>
    <property type="match status" value="1"/>
</dbReference>
<dbReference type="OrthoDB" id="10264196at2759"/>
<dbReference type="PANTHER" id="PTHR10146">
    <property type="entry name" value="PROLINE SYNTHETASE CO-TRANSCRIBED BACTERIAL HOMOLOG PROTEIN"/>
    <property type="match status" value="1"/>
</dbReference>
<dbReference type="Gene3D" id="3.30.230.70">
    <property type="entry name" value="GHMP Kinase, N-terminal domain"/>
    <property type="match status" value="1"/>
</dbReference>
<dbReference type="InterPro" id="IPR029066">
    <property type="entry name" value="PLP-binding_barrel"/>
</dbReference>
<dbReference type="Proteomes" id="UP000270296">
    <property type="component" value="Unassembled WGS sequence"/>
</dbReference>
<dbReference type="Gene3D" id="3.20.20.10">
    <property type="entry name" value="Alanine racemase"/>
    <property type="match status" value="1"/>
</dbReference>
<dbReference type="AlphaFoldDB" id="A0A183IDX7"/>
<dbReference type="InterPro" id="IPR001247">
    <property type="entry name" value="ExoRNase_PH_dom1"/>
</dbReference>
<comment type="function">
    <text evidence="2">Pyridoxal 5'-phosphate (PLP)-binding protein, which may be involved in intracellular homeostatic regulation of pyridoxal 5'-phosphate (PLP), the active form of vitamin B6.</text>
</comment>
<evidence type="ECO:0000313" key="7">
    <source>
        <dbReference type="WBParaSite" id="SBAD_0000190901-mRNA-1"/>
    </source>
</evidence>
<feature type="domain" description="Alanine racemase N-terminal" evidence="4">
    <location>
        <begin position="23"/>
        <end position="246"/>
    </location>
</feature>
<dbReference type="GO" id="GO:0030170">
    <property type="term" value="F:pyridoxal phosphate binding"/>
    <property type="evidence" value="ECO:0007669"/>
    <property type="project" value="UniProtKB-UniRule"/>
</dbReference>